<dbReference type="OMA" id="ERTVHGQ"/>
<protein>
    <submittedName>
        <fullName evidence="3">Vimentin type intermediate filament associated coiled-coil protein</fullName>
    </submittedName>
</protein>
<dbReference type="AlphaFoldDB" id="A0A8D0DIM3"/>
<evidence type="ECO:0000313" key="4">
    <source>
        <dbReference type="Proteomes" id="UP000694421"/>
    </source>
</evidence>
<organism evidence="3 4">
    <name type="scientific">Salvator merianae</name>
    <name type="common">Argentine black and white tegu</name>
    <name type="synonym">Tupinambis merianae</name>
    <dbReference type="NCBI Taxonomy" id="96440"/>
    <lineage>
        <taxon>Eukaryota</taxon>
        <taxon>Metazoa</taxon>
        <taxon>Chordata</taxon>
        <taxon>Craniata</taxon>
        <taxon>Vertebrata</taxon>
        <taxon>Euteleostomi</taxon>
        <taxon>Lepidosauria</taxon>
        <taxon>Squamata</taxon>
        <taxon>Bifurcata</taxon>
        <taxon>Unidentata</taxon>
        <taxon>Episquamata</taxon>
        <taxon>Laterata</taxon>
        <taxon>Teiioidea</taxon>
        <taxon>Teiidae</taxon>
        <taxon>Salvator</taxon>
    </lineage>
</organism>
<reference evidence="3" key="1">
    <citation type="submission" date="2025-08" db="UniProtKB">
        <authorList>
            <consortium name="Ensembl"/>
        </authorList>
    </citation>
    <scope>IDENTIFICATION</scope>
</reference>
<proteinExistence type="predicted"/>
<evidence type="ECO:0000256" key="1">
    <source>
        <dbReference type="SAM" id="Coils"/>
    </source>
</evidence>
<reference evidence="3" key="2">
    <citation type="submission" date="2025-09" db="UniProtKB">
        <authorList>
            <consortium name="Ensembl"/>
        </authorList>
    </citation>
    <scope>IDENTIFICATION</scope>
</reference>
<name>A0A8D0DIM3_SALMN</name>
<evidence type="ECO:0000256" key="2">
    <source>
        <dbReference type="SAM" id="MobiDB-lite"/>
    </source>
</evidence>
<accession>A0A8D0DIM3</accession>
<dbReference type="Proteomes" id="UP000694421">
    <property type="component" value="Unplaced"/>
</dbReference>
<dbReference type="Ensembl" id="ENSSMRT00000008075.1">
    <property type="protein sequence ID" value="ENSSMRP00000006890.1"/>
    <property type="gene ID" value="ENSSMRG00000005575.1"/>
</dbReference>
<feature type="coiled-coil region" evidence="1">
    <location>
        <begin position="14"/>
        <end position="77"/>
    </location>
</feature>
<feature type="region of interest" description="Disordered" evidence="2">
    <location>
        <begin position="125"/>
        <end position="177"/>
    </location>
</feature>
<evidence type="ECO:0000313" key="3">
    <source>
        <dbReference type="Ensembl" id="ENSSMRP00000006890.1"/>
    </source>
</evidence>
<sequence length="177" mass="19345">MASSSSSPPTAVQIREANAHLAALHARVAELERTVRGQAESLIRKDAEMRQAILALQRGKDREIALLEEKLQSSEENAQKLFGIIQEKDGLIAQLRHRSRLLSKICRSRPVLDNLLAYMAEGEQLSPVPGAPSRESSPDRCLALEANCDPGFDPDPKDFSLGDGDPDSEQTLFGTTV</sequence>
<dbReference type="GeneTree" id="ENSGT00390000007212"/>
<keyword evidence="1" id="KW-0175">Coiled coil</keyword>
<keyword evidence="4" id="KW-1185">Reference proteome</keyword>